<proteinExistence type="inferred from homology"/>
<dbReference type="Proteomes" id="UP000294506">
    <property type="component" value="Unassembled WGS sequence"/>
</dbReference>
<gene>
    <name evidence="3" type="ORF">EV640_11164</name>
</gene>
<name>A0A4R7FW91_9MICC</name>
<dbReference type="InterPro" id="IPR003808">
    <property type="entry name" value="Fe-S_metab-assoc_dom"/>
</dbReference>
<comment type="similarity">
    <text evidence="1">Belongs to the SufE family.</text>
</comment>
<evidence type="ECO:0000259" key="2">
    <source>
        <dbReference type="Pfam" id="PF02657"/>
    </source>
</evidence>
<evidence type="ECO:0000313" key="4">
    <source>
        <dbReference type="Proteomes" id="UP000294506"/>
    </source>
</evidence>
<keyword evidence="4" id="KW-1185">Reference proteome</keyword>
<dbReference type="RefSeq" id="WP_243832320.1">
    <property type="nucleotide sequence ID" value="NZ_SOAN01000011.1"/>
</dbReference>
<protein>
    <submittedName>
        <fullName evidence="3">Cysteine desulfuration protein SufE</fullName>
    </submittedName>
</protein>
<dbReference type="Gene3D" id="3.90.1010.10">
    <property type="match status" value="1"/>
</dbReference>
<dbReference type="PANTHER" id="PTHR43597">
    <property type="entry name" value="SULFUR ACCEPTOR PROTEIN CSDE"/>
    <property type="match status" value="1"/>
</dbReference>
<organism evidence="3 4">
    <name type="scientific">Nesterenkonia aurantiaca</name>
    <dbReference type="NCBI Taxonomy" id="1436010"/>
    <lineage>
        <taxon>Bacteria</taxon>
        <taxon>Bacillati</taxon>
        <taxon>Actinomycetota</taxon>
        <taxon>Actinomycetes</taxon>
        <taxon>Micrococcales</taxon>
        <taxon>Micrococcaceae</taxon>
        <taxon>Nesterenkonia</taxon>
    </lineage>
</organism>
<dbReference type="Pfam" id="PF02657">
    <property type="entry name" value="SufE"/>
    <property type="match status" value="1"/>
</dbReference>
<accession>A0A4R7FW91</accession>
<evidence type="ECO:0000313" key="3">
    <source>
        <dbReference type="EMBL" id="TDS83059.1"/>
    </source>
</evidence>
<sequence length="143" mass="15635">MTSGAPLARIFEEFQSVGEQQRLMLLLDYAKRLPELPEAYRDSLQDMNEVVECQSPLFLATEFDDAARVAHIYFAAPPEAPTTRGFASILQHGLSGQGYEAILGLNADVGSHLGLARVITPLRLRAVNAMVGRISRSVLDHVG</sequence>
<dbReference type="SUPFAM" id="SSF82649">
    <property type="entry name" value="SufE/NifU"/>
    <property type="match status" value="1"/>
</dbReference>
<dbReference type="EMBL" id="SOAN01000011">
    <property type="protein sequence ID" value="TDS83059.1"/>
    <property type="molecule type" value="Genomic_DNA"/>
</dbReference>
<comment type="caution">
    <text evidence="3">The sequence shown here is derived from an EMBL/GenBank/DDBJ whole genome shotgun (WGS) entry which is preliminary data.</text>
</comment>
<reference evidence="3 4" key="1">
    <citation type="submission" date="2019-03" db="EMBL/GenBank/DDBJ databases">
        <title>Genomic Encyclopedia of Type Strains, Phase III (KMG-III): the genomes of soil and plant-associated and newly described type strains.</title>
        <authorList>
            <person name="Whitman W."/>
        </authorList>
    </citation>
    <scope>NUCLEOTIDE SEQUENCE [LARGE SCALE GENOMIC DNA]</scope>
    <source>
        <strain evidence="3 4">DSM 27373</strain>
    </source>
</reference>
<dbReference type="PANTHER" id="PTHR43597:SF5">
    <property type="entry name" value="SUFE-LIKE PROTEIN 2, CHLOROPLASTIC"/>
    <property type="match status" value="1"/>
</dbReference>
<evidence type="ECO:0000256" key="1">
    <source>
        <dbReference type="ARBA" id="ARBA00010282"/>
    </source>
</evidence>
<dbReference type="AlphaFoldDB" id="A0A4R7FW91"/>
<feature type="domain" description="Fe-S metabolism associated" evidence="2">
    <location>
        <begin position="12"/>
        <end position="136"/>
    </location>
</feature>